<feature type="compositionally biased region" description="Basic and acidic residues" evidence="1">
    <location>
        <begin position="18"/>
        <end position="30"/>
    </location>
</feature>
<feature type="region of interest" description="Disordered" evidence="1">
    <location>
        <begin position="1"/>
        <end position="30"/>
    </location>
</feature>
<evidence type="ECO:0000313" key="2">
    <source>
        <dbReference type="EMBL" id="UGS26610.1"/>
    </source>
</evidence>
<evidence type="ECO:0000256" key="1">
    <source>
        <dbReference type="SAM" id="MobiDB-lite"/>
    </source>
</evidence>
<dbReference type="Proteomes" id="UP001199642">
    <property type="component" value="Chromosome"/>
</dbReference>
<protein>
    <submittedName>
        <fullName evidence="2">Uncharacterized protein</fullName>
    </submittedName>
</protein>
<organism evidence="2 3">
    <name type="scientific">Microbacterium resistens</name>
    <dbReference type="NCBI Taxonomy" id="156977"/>
    <lineage>
        <taxon>Bacteria</taxon>
        <taxon>Bacillati</taxon>
        <taxon>Actinomycetota</taxon>
        <taxon>Actinomycetes</taxon>
        <taxon>Micrococcales</taxon>
        <taxon>Microbacteriaceae</taxon>
        <taxon>Microbacterium</taxon>
    </lineage>
</organism>
<dbReference type="EMBL" id="CP082781">
    <property type="protein sequence ID" value="UGS26610.1"/>
    <property type="molecule type" value="Genomic_DNA"/>
</dbReference>
<feature type="compositionally biased region" description="Pro residues" evidence="1">
    <location>
        <begin position="74"/>
        <end position="86"/>
    </location>
</feature>
<accession>A0ABY3RUL0</accession>
<keyword evidence="3" id="KW-1185">Reference proteome</keyword>
<dbReference type="RefSeq" id="WP_231820246.1">
    <property type="nucleotide sequence ID" value="NZ_CP082781.1"/>
</dbReference>
<proteinExistence type="predicted"/>
<gene>
    <name evidence="2" type="ORF">K8F61_18685</name>
</gene>
<name>A0ABY3RUL0_9MICO</name>
<feature type="region of interest" description="Disordered" evidence="1">
    <location>
        <begin position="53"/>
        <end position="86"/>
    </location>
</feature>
<sequence length="86" mass="9031">MSAPATRPVPLPPPAERTAARHEHGWISESRHPTSEGVIVYVRCTACGTRRVDLVPTPTLPPLAVSRGIGAPADTPPPRTPAAPGR</sequence>
<reference evidence="2 3" key="1">
    <citation type="submission" date="2023-01" db="EMBL/GenBank/DDBJ databases">
        <title>Characterization of estradiol degrading bacteria Microbacterium sp. MZT7 and reveal degrading genes through genome analysis.</title>
        <authorList>
            <person name="Hao P."/>
            <person name="Gao Y."/>
        </authorList>
    </citation>
    <scope>NUCLEOTIDE SEQUENCE [LARGE SCALE GENOMIC DNA]</scope>
    <source>
        <strain evidence="2 3">MZT7</strain>
    </source>
</reference>
<evidence type="ECO:0000313" key="3">
    <source>
        <dbReference type="Proteomes" id="UP001199642"/>
    </source>
</evidence>